<feature type="transmembrane region" description="Helical" evidence="1">
    <location>
        <begin position="215"/>
        <end position="233"/>
    </location>
</feature>
<evidence type="ECO:0000313" key="3">
    <source>
        <dbReference type="Proteomes" id="UP001281203"/>
    </source>
</evidence>
<feature type="transmembrane region" description="Helical" evidence="1">
    <location>
        <begin position="341"/>
        <end position="360"/>
    </location>
</feature>
<dbReference type="Proteomes" id="UP001281203">
    <property type="component" value="Unassembled WGS sequence"/>
</dbReference>
<feature type="transmembrane region" description="Helical" evidence="1">
    <location>
        <begin position="290"/>
        <end position="321"/>
    </location>
</feature>
<comment type="caution">
    <text evidence="2">The sequence shown here is derived from an EMBL/GenBank/DDBJ whole genome shotgun (WGS) entry which is preliminary data.</text>
</comment>
<keyword evidence="1" id="KW-0472">Membrane</keyword>
<proteinExistence type="predicted"/>
<protein>
    <recommendedName>
        <fullName evidence="4">Glycosyltransferase RgtA/B/C/D-like domain-containing protein</fullName>
    </recommendedName>
</protein>
<dbReference type="RefSeq" id="WP_317064190.1">
    <property type="nucleotide sequence ID" value="NZ_WBKO01000001.1"/>
</dbReference>
<feature type="transmembrane region" description="Helical" evidence="1">
    <location>
        <begin position="87"/>
        <end position="106"/>
    </location>
</feature>
<evidence type="ECO:0008006" key="4">
    <source>
        <dbReference type="Google" id="ProtNLM"/>
    </source>
</evidence>
<organism evidence="2 3">
    <name type="scientific">Methanoculleus caldifontis</name>
    <dbReference type="NCBI Taxonomy" id="2651577"/>
    <lineage>
        <taxon>Archaea</taxon>
        <taxon>Methanobacteriati</taxon>
        <taxon>Methanobacteriota</taxon>
        <taxon>Stenosarchaea group</taxon>
        <taxon>Methanomicrobia</taxon>
        <taxon>Methanomicrobiales</taxon>
        <taxon>Methanomicrobiaceae</taxon>
        <taxon>Methanoculleus</taxon>
    </lineage>
</organism>
<reference evidence="2 3" key="1">
    <citation type="submission" date="2019-10" db="EMBL/GenBank/DDBJ databases">
        <title>Isolation and characterization of Methanoculleus sp. Wushi-C6 from a hot spring well.</title>
        <authorList>
            <person name="Chen S.-C."/>
            <person name="Lan Z.-H."/>
            <person name="You Y.-T."/>
            <person name="Lai M.-C."/>
        </authorList>
    </citation>
    <scope>NUCLEOTIDE SEQUENCE [LARGE SCALE GENOMIC DNA]</scope>
    <source>
        <strain evidence="2 3">Wushi-C6</strain>
    </source>
</reference>
<sequence>MGIKNVFGETTVRTYLSWFTDNIDVIGSVAGILIGVAISLLYLISKTIYLPMLGLALFSASLIYLLLRRANVKEYPISRSRGLSVLYEILFFSGITACLALLHTSGCRPPTYFIIFGVCAGLLALSILCVKTKHGVLLQLFKIVILSLLSKYSVYWFSGGSGVDYWIHLSMNLLLAQDGNISVLINKEEFFPLMHIQVAIGQILTAVPIRDASNYFILLPYVLAAICVFIIGRKIFNEKVGLLAMLIVSITDFHFLWGIAPQTTTYGVTLFYFLILIVFEATNGNDRPKWIFLSVILILTLILGHAVSSFIMLTTLIALYIGSYLYNTVFREKQIFSFCPYLFLLYVVVLIQHWVVAVYGRENSFFDMIIVTFENSVSEYAGFLNRPETSAKYVVMMPSIFEQAADTAGLALLLFFTAIAGYLWVSRRYRNGYTVSIVVCVIILMSITFGFPLFGIRNILPTRWFVFLYLFIAIMAACAIVKLQYALPKRHMAIAFVFASVFIMAFFMSACTTANQDSPLWLKESTISTRYTFQEVYGAQKLSFLSDKFMADSNYMCLLSMDPGNHVREFTSKKLFSDADRIFVWRNYMYDRPIRQEIELEGYYKRIGISQIVGLEMLNNLEVKSKVYQNADITGFYL</sequence>
<keyword evidence="3" id="KW-1185">Reference proteome</keyword>
<gene>
    <name evidence="2" type="ORF">F8E02_04045</name>
</gene>
<feature type="transmembrane region" description="Helical" evidence="1">
    <location>
        <begin position="493"/>
        <end position="514"/>
    </location>
</feature>
<feature type="transmembrane region" description="Helical" evidence="1">
    <location>
        <begin position="137"/>
        <end position="159"/>
    </location>
</feature>
<feature type="transmembrane region" description="Helical" evidence="1">
    <location>
        <begin position="407"/>
        <end position="425"/>
    </location>
</feature>
<accession>A0ABU3WZG6</accession>
<dbReference type="EMBL" id="WBKO01000001">
    <property type="protein sequence ID" value="MDV2481193.1"/>
    <property type="molecule type" value="Genomic_DNA"/>
</dbReference>
<keyword evidence="1" id="KW-1133">Transmembrane helix</keyword>
<feature type="transmembrane region" description="Helical" evidence="1">
    <location>
        <begin position="431"/>
        <end position="454"/>
    </location>
</feature>
<evidence type="ECO:0000256" key="1">
    <source>
        <dbReference type="SAM" id="Phobius"/>
    </source>
</evidence>
<feature type="transmembrane region" description="Helical" evidence="1">
    <location>
        <begin position="112"/>
        <end position="130"/>
    </location>
</feature>
<evidence type="ECO:0000313" key="2">
    <source>
        <dbReference type="EMBL" id="MDV2481193.1"/>
    </source>
</evidence>
<keyword evidence="1" id="KW-0812">Transmembrane</keyword>
<feature type="transmembrane region" description="Helical" evidence="1">
    <location>
        <begin position="466"/>
        <end position="487"/>
    </location>
</feature>
<name>A0ABU3WZG6_9EURY</name>
<feature type="transmembrane region" description="Helical" evidence="1">
    <location>
        <begin position="48"/>
        <end position="67"/>
    </location>
</feature>
<feature type="transmembrane region" description="Helical" evidence="1">
    <location>
        <begin position="23"/>
        <end position="42"/>
    </location>
</feature>